<dbReference type="Gene3D" id="1.20.120.1770">
    <property type="match status" value="1"/>
</dbReference>
<dbReference type="HOGENOM" id="CLU_036675_1_0_1"/>
<comment type="function">
    <text evidence="9">May act as a catecholamine-responsive trans-membrane electron transporter.</text>
</comment>
<feature type="transmembrane region" description="Helical" evidence="11">
    <location>
        <begin position="274"/>
        <end position="293"/>
    </location>
</feature>
<dbReference type="SMART" id="SM00665">
    <property type="entry name" value="B561"/>
    <property type="match status" value="1"/>
</dbReference>
<dbReference type="FunFam" id="1.20.120.1770:FF:000007">
    <property type="entry name" value="Cytochrome b561 and DOMON domain-containing protein"/>
    <property type="match status" value="1"/>
</dbReference>
<reference evidence="16" key="1">
    <citation type="submission" date="2013-06" db="EMBL/GenBank/DDBJ databases">
        <authorList>
            <person name="Zhao Q."/>
        </authorList>
    </citation>
    <scope>NUCLEOTIDE SEQUENCE</scope>
    <source>
        <strain evidence="16">cv. W1943</strain>
    </source>
</reference>
<dbReference type="CDD" id="cd08760">
    <property type="entry name" value="Cyt_b561_FRRS1_like"/>
    <property type="match status" value="1"/>
</dbReference>
<evidence type="ECO:0000256" key="8">
    <source>
        <dbReference type="ARBA" id="ARBA00023136"/>
    </source>
</evidence>
<dbReference type="Proteomes" id="UP000008022">
    <property type="component" value="Unassembled WGS sequence"/>
</dbReference>
<feature type="domain" description="DOMON" evidence="13">
    <location>
        <begin position="47"/>
        <end position="179"/>
    </location>
</feature>
<dbReference type="STRING" id="4529.A0A0E0QTC0"/>
<evidence type="ECO:0000313" key="15">
    <source>
        <dbReference type="EnsemblPlants" id="ORUFI09G16600.1"/>
    </source>
</evidence>
<dbReference type="PROSITE" id="PS50836">
    <property type="entry name" value="DOMON"/>
    <property type="match status" value="1"/>
</dbReference>
<feature type="chain" id="PRO_5002371600" description="Cytochrome b561 and DOMON domain-containing protein" evidence="12">
    <location>
        <begin position="24"/>
        <end position="346"/>
    </location>
</feature>
<comment type="subcellular location">
    <subcellularLocation>
        <location evidence="1">Membrane</location>
        <topology evidence="1">Multi-pass membrane protein</topology>
    </subcellularLocation>
</comment>
<keyword evidence="8 11" id="KW-0472">Membrane</keyword>
<dbReference type="PANTHER" id="PTHR23130">
    <property type="entry name" value="CYTOCHROME B561 AND DOMON DOMAIN-CONTAINING PROTEIN"/>
    <property type="match status" value="1"/>
</dbReference>
<keyword evidence="4 10" id="KW-0479">Metal-binding</keyword>
<evidence type="ECO:0000256" key="3">
    <source>
        <dbReference type="ARBA" id="ARBA00022692"/>
    </source>
</evidence>
<evidence type="ECO:0000256" key="1">
    <source>
        <dbReference type="ARBA" id="ARBA00004141"/>
    </source>
</evidence>
<dbReference type="Gramene" id="ORUFI09G16600.1">
    <property type="protein sequence ID" value="ORUFI09G16600.1"/>
    <property type="gene ID" value="ORUFI09G16600"/>
</dbReference>
<feature type="binding site" description="axial binding residue" evidence="10">
    <location>
        <position position="233"/>
    </location>
    <ligand>
        <name>heme b</name>
        <dbReference type="ChEBI" id="CHEBI:60344"/>
        <label>1</label>
    </ligand>
    <ligandPart>
        <name>Fe</name>
        <dbReference type="ChEBI" id="CHEBI:18248"/>
    </ligandPart>
</feature>
<keyword evidence="16" id="KW-1185">Reference proteome</keyword>
<keyword evidence="5 12" id="KW-0732">Signal</keyword>
<protein>
    <recommendedName>
        <fullName evidence="17">Cytochrome b561 and DOMON domain-containing protein</fullName>
    </recommendedName>
</protein>
<dbReference type="Pfam" id="PF04526">
    <property type="entry name" value="DUF568"/>
    <property type="match status" value="1"/>
</dbReference>
<evidence type="ECO:0008006" key="17">
    <source>
        <dbReference type="Google" id="ProtNLM"/>
    </source>
</evidence>
<dbReference type="PANTHER" id="PTHR23130:SF206">
    <property type="entry name" value="CYTOCHROME B561 AND DOMON DOMAIN-CONTAINING PROTEIN"/>
    <property type="match status" value="1"/>
</dbReference>
<dbReference type="GO" id="GO:0046872">
    <property type="term" value="F:metal ion binding"/>
    <property type="evidence" value="ECO:0007669"/>
    <property type="project" value="UniProtKB-KW"/>
</dbReference>
<name>A0A0E0QTC0_ORYRU</name>
<evidence type="ECO:0000256" key="5">
    <source>
        <dbReference type="ARBA" id="ARBA00022729"/>
    </source>
</evidence>
<dbReference type="InterPro" id="IPR017214">
    <property type="entry name" value="UCP037471"/>
</dbReference>
<evidence type="ECO:0000256" key="11">
    <source>
        <dbReference type="SAM" id="Phobius"/>
    </source>
</evidence>
<dbReference type="AlphaFoldDB" id="A0A0E0QTC0"/>
<feature type="domain" description="Cytochrome b561" evidence="14">
    <location>
        <begin position="131"/>
        <end position="324"/>
    </location>
</feature>
<dbReference type="PIRSF" id="PIRSF037471">
    <property type="entry name" value="UCP037471"/>
    <property type="match status" value="1"/>
</dbReference>
<dbReference type="InterPro" id="IPR006593">
    <property type="entry name" value="Cyt_b561/ferric_Rdtase_TM"/>
</dbReference>
<feature type="signal peptide" evidence="12">
    <location>
        <begin position="1"/>
        <end position="23"/>
    </location>
</feature>
<dbReference type="GO" id="GO:0016020">
    <property type="term" value="C:membrane"/>
    <property type="evidence" value="ECO:0007669"/>
    <property type="project" value="UniProtKB-SubCell"/>
</dbReference>
<dbReference type="PROSITE" id="PS50939">
    <property type="entry name" value="CYTOCHROME_B561"/>
    <property type="match status" value="1"/>
</dbReference>
<dbReference type="eggNOG" id="KOG4293">
    <property type="taxonomic scope" value="Eukaryota"/>
</dbReference>
<keyword evidence="7 11" id="KW-1133">Transmembrane helix</keyword>
<evidence type="ECO:0000313" key="16">
    <source>
        <dbReference type="Proteomes" id="UP000008022"/>
    </source>
</evidence>
<keyword evidence="2" id="KW-0813">Transport</keyword>
<evidence type="ECO:0000259" key="14">
    <source>
        <dbReference type="PROSITE" id="PS50939"/>
    </source>
</evidence>
<feature type="transmembrane region" description="Helical" evidence="11">
    <location>
        <begin position="299"/>
        <end position="323"/>
    </location>
</feature>
<dbReference type="InterPro" id="IPR005018">
    <property type="entry name" value="DOMON_domain"/>
</dbReference>
<accession>A0A0E0QTC0</accession>
<reference evidence="15" key="2">
    <citation type="submission" date="2015-06" db="UniProtKB">
        <authorList>
            <consortium name="EnsemblPlants"/>
        </authorList>
    </citation>
    <scope>IDENTIFICATION</scope>
</reference>
<evidence type="ECO:0000256" key="10">
    <source>
        <dbReference type="PIRSR" id="PIRSR037471-1"/>
    </source>
</evidence>
<dbReference type="InterPro" id="IPR045265">
    <property type="entry name" value="AIR12_DOMON"/>
</dbReference>
<dbReference type="OMA" id="ASLRWTY"/>
<evidence type="ECO:0000256" key="4">
    <source>
        <dbReference type="ARBA" id="ARBA00022723"/>
    </source>
</evidence>
<sequence length="346" mass="36365">MAGAVVLALLLLLAAMAAASVAAAGGCAGEAFSANRAYAACSDLPRLGASLHWTYDRGAGGELSVAFVAAPAAPGGWVAWGLNPAGDGMAGAQALVAVPSSSGAWEVRTYNISGYALGEPGPIAFPASDLAAELGADGRVRVFGTLSLAAYGGAGVLNQVWQIHGLLNAVSWGILLPMGAILARYLKTFRSADPAWFYLHVSCQLIGYGVGVAGWATGINLGNMSNGITYTLHRNIGIIVFALGTLQIFALFLRPKKENKYRVYWNMYHHSVGYTVIILGITNIFKGMTILGVEQRWKTAYVAVLCLLGVAAIILEVVTWGMVVKRRNAESKTFNSASNGHLPRHV</sequence>
<dbReference type="Pfam" id="PF03188">
    <property type="entry name" value="Cytochrom_B561"/>
    <property type="match status" value="1"/>
</dbReference>
<feature type="binding site" description="axial binding residue" evidence="10">
    <location>
        <position position="269"/>
    </location>
    <ligand>
        <name>heme b</name>
        <dbReference type="ChEBI" id="CHEBI:60344"/>
        <label>1</label>
    </ligand>
    <ligandPart>
        <name>Fe</name>
        <dbReference type="ChEBI" id="CHEBI:18248"/>
    </ligandPart>
</feature>
<evidence type="ECO:0000256" key="9">
    <source>
        <dbReference type="ARBA" id="ARBA00053871"/>
    </source>
</evidence>
<feature type="binding site" description="axial binding residue" evidence="10">
    <location>
        <position position="200"/>
    </location>
    <ligand>
        <name>heme b</name>
        <dbReference type="ChEBI" id="CHEBI:60344"/>
        <label>1</label>
    </ligand>
    <ligandPart>
        <name>Fe</name>
        <dbReference type="ChEBI" id="CHEBI:18248"/>
    </ligandPart>
</feature>
<feature type="binding site" description="axial binding residue" evidence="10">
    <location>
        <position position="164"/>
    </location>
    <ligand>
        <name>heme b</name>
        <dbReference type="ChEBI" id="CHEBI:60344"/>
        <label>1</label>
    </ligand>
    <ligandPart>
        <name>Fe</name>
        <dbReference type="ChEBI" id="CHEBI:18248"/>
    </ligandPart>
</feature>
<evidence type="ECO:0000256" key="2">
    <source>
        <dbReference type="ARBA" id="ARBA00022448"/>
    </source>
</evidence>
<evidence type="ECO:0000259" key="13">
    <source>
        <dbReference type="PROSITE" id="PS50836"/>
    </source>
</evidence>
<evidence type="ECO:0000256" key="6">
    <source>
        <dbReference type="ARBA" id="ARBA00022982"/>
    </source>
</evidence>
<dbReference type="EnsemblPlants" id="ORUFI09G16600.1">
    <property type="protein sequence ID" value="ORUFI09G16600.1"/>
    <property type="gene ID" value="ORUFI09G16600"/>
</dbReference>
<feature type="transmembrane region" description="Helical" evidence="11">
    <location>
        <begin position="195"/>
        <end position="216"/>
    </location>
</feature>
<keyword evidence="3 11" id="KW-0812">Transmembrane</keyword>
<organism evidence="15 16">
    <name type="scientific">Oryza rufipogon</name>
    <name type="common">Brownbeard rice</name>
    <name type="synonym">Asian wild rice</name>
    <dbReference type="NCBI Taxonomy" id="4529"/>
    <lineage>
        <taxon>Eukaryota</taxon>
        <taxon>Viridiplantae</taxon>
        <taxon>Streptophyta</taxon>
        <taxon>Embryophyta</taxon>
        <taxon>Tracheophyta</taxon>
        <taxon>Spermatophyta</taxon>
        <taxon>Magnoliopsida</taxon>
        <taxon>Liliopsida</taxon>
        <taxon>Poales</taxon>
        <taxon>Poaceae</taxon>
        <taxon>BOP clade</taxon>
        <taxon>Oryzoideae</taxon>
        <taxon>Oryzeae</taxon>
        <taxon>Oryzinae</taxon>
        <taxon>Oryza</taxon>
    </lineage>
</organism>
<keyword evidence="6" id="KW-0249">Electron transport</keyword>
<evidence type="ECO:0000256" key="12">
    <source>
        <dbReference type="SAM" id="SignalP"/>
    </source>
</evidence>
<feature type="transmembrane region" description="Helical" evidence="11">
    <location>
        <begin position="165"/>
        <end position="183"/>
    </location>
</feature>
<evidence type="ECO:0000256" key="7">
    <source>
        <dbReference type="ARBA" id="ARBA00022989"/>
    </source>
</evidence>
<feature type="transmembrane region" description="Helical" evidence="11">
    <location>
        <begin position="236"/>
        <end position="253"/>
    </location>
</feature>
<proteinExistence type="predicted"/>
<keyword evidence="10" id="KW-0408">Iron</keyword>